<evidence type="ECO:0000259" key="3">
    <source>
        <dbReference type="PROSITE" id="PS51840"/>
    </source>
</evidence>
<comment type="caution">
    <text evidence="4">The sequence shown here is derived from an EMBL/GenBank/DDBJ whole genome shotgun (WGS) entry which is preliminary data.</text>
</comment>
<dbReference type="Pfam" id="PF10358">
    <property type="entry name" value="NT-C2"/>
    <property type="match status" value="1"/>
</dbReference>
<feature type="compositionally biased region" description="Polar residues" evidence="2">
    <location>
        <begin position="318"/>
        <end position="334"/>
    </location>
</feature>
<keyword evidence="5" id="KW-1185">Reference proteome</keyword>
<feature type="compositionally biased region" description="Basic residues" evidence="2">
    <location>
        <begin position="218"/>
        <end position="229"/>
    </location>
</feature>
<sequence length="638" mass="71206">MSSVIQKIKRKKSNARDFQITASVNLLNIECQPDKWHPNKLVILWGKENNSCQTKPVPWQPGFVNPYRGTHVWPEPDPVKNTFKLFKNPKRAGTYEDRPWRIVVQNESENGRRQVIATGCIDLADYISETNKTFEITVTLKPAMKNVLSGTMEFNLTSVMLEDGIPYRSDEEIFEEIMADAFKSAKNRIAKSAVSSAEHTDSLLFSSVDKPSEIPYTPRKRKNKKRRTKERANNTPDSVNNGHEKEAKVEKKIFQPQPPSAHSNCHKTAESVTCAEDNNNNVKAITPSADEGKESSNTDTPANVEGQKDSRKTKSAKDSTSGATSKPAEQSLASNGVLPTKPETTQVSEQETRKNLAPEQGEEKASLEEVPSIPSYRRKLSGFVKGKKQPKASGKETSKLFPKEDGSSACGGNVDKHYGSGTSGQLTAPKIDTPAGERKENTSADSHDDKEMISSFFKKLLENGPKKAASVNYPELSAYVSAEMKSVNEEIASLEKVTVKLESEIRQAMEIKECKEELDGLKQDWMILLSYGDELKERKADLQILEKQENLEHCCDILRKELKLLFTLEASLPPAGWESLNYLFQAFASISAIGVEQTITQCKRPSFLIFSIALKINKEKLAEQKKKLVNPLLFCCKL</sequence>
<evidence type="ECO:0000313" key="4">
    <source>
        <dbReference type="EMBL" id="CAH3041744.1"/>
    </source>
</evidence>
<dbReference type="Pfam" id="PF12130">
    <property type="entry name" value="bMERB_dom"/>
    <property type="match status" value="1"/>
</dbReference>
<feature type="coiled-coil region" evidence="1">
    <location>
        <begin position="484"/>
        <end position="511"/>
    </location>
</feature>
<gene>
    <name evidence="4" type="ORF">PLOB_00047894</name>
</gene>
<dbReference type="PANTHER" id="PTHR23167">
    <property type="entry name" value="CALPONIN HOMOLOGY DOMAIN-CONTAINING PROTEIN DDB_G0272472-RELATED"/>
    <property type="match status" value="1"/>
</dbReference>
<proteinExistence type="predicted"/>
<feature type="compositionally biased region" description="Basic residues" evidence="2">
    <location>
        <begin position="376"/>
        <end position="390"/>
    </location>
</feature>
<accession>A0ABN8N2T6</accession>
<reference evidence="4 5" key="1">
    <citation type="submission" date="2022-05" db="EMBL/GenBank/DDBJ databases">
        <authorList>
            <consortium name="Genoscope - CEA"/>
            <person name="William W."/>
        </authorList>
    </citation>
    <scope>NUCLEOTIDE SEQUENCE [LARGE SCALE GENOMIC DNA]</scope>
</reference>
<feature type="compositionally biased region" description="Basic and acidic residues" evidence="2">
    <location>
        <begin position="393"/>
        <end position="406"/>
    </location>
</feature>
<organism evidence="4 5">
    <name type="scientific">Porites lobata</name>
    <dbReference type="NCBI Taxonomy" id="104759"/>
    <lineage>
        <taxon>Eukaryota</taxon>
        <taxon>Metazoa</taxon>
        <taxon>Cnidaria</taxon>
        <taxon>Anthozoa</taxon>
        <taxon>Hexacorallia</taxon>
        <taxon>Scleractinia</taxon>
        <taxon>Fungiina</taxon>
        <taxon>Poritidae</taxon>
        <taxon>Porites</taxon>
    </lineage>
</organism>
<feature type="compositionally biased region" description="Basic and acidic residues" evidence="2">
    <location>
        <begin position="306"/>
        <end position="317"/>
    </location>
</feature>
<evidence type="ECO:0000256" key="2">
    <source>
        <dbReference type="SAM" id="MobiDB-lite"/>
    </source>
</evidence>
<dbReference type="PROSITE" id="PS51840">
    <property type="entry name" value="C2_NT"/>
    <property type="match status" value="1"/>
</dbReference>
<feature type="domain" description="C2 NT-type" evidence="3">
    <location>
        <begin position="8"/>
        <end position="160"/>
    </location>
</feature>
<dbReference type="EMBL" id="CALNXK010000009">
    <property type="protein sequence ID" value="CAH3041744.1"/>
    <property type="molecule type" value="Genomic_DNA"/>
</dbReference>
<keyword evidence="1" id="KW-0175">Coiled coil</keyword>
<dbReference type="InterPro" id="IPR050540">
    <property type="entry name" value="F-actin_Monoox_Mical"/>
</dbReference>
<dbReference type="PANTHER" id="PTHR23167:SF46">
    <property type="entry name" value="EPS15 HOMOLOGY DOMAIN CONTAINING PROTEIN-BINDING PROTEIN 1, ISOFORM F"/>
    <property type="match status" value="1"/>
</dbReference>
<feature type="compositionally biased region" description="Basic and acidic residues" evidence="2">
    <location>
        <begin position="242"/>
        <end position="253"/>
    </location>
</feature>
<feature type="compositionally biased region" description="Basic and acidic residues" evidence="2">
    <location>
        <begin position="435"/>
        <end position="448"/>
    </location>
</feature>
<name>A0ABN8N2T6_9CNID</name>
<feature type="region of interest" description="Disordered" evidence="2">
    <location>
        <begin position="208"/>
        <end position="448"/>
    </location>
</feature>
<dbReference type="InterPro" id="IPR019448">
    <property type="entry name" value="NT-C2"/>
</dbReference>
<feature type="compositionally biased region" description="Basic and acidic residues" evidence="2">
    <location>
        <begin position="350"/>
        <end position="367"/>
    </location>
</feature>
<dbReference type="Proteomes" id="UP001159405">
    <property type="component" value="Unassembled WGS sequence"/>
</dbReference>
<evidence type="ECO:0000256" key="1">
    <source>
        <dbReference type="SAM" id="Coils"/>
    </source>
</evidence>
<protein>
    <recommendedName>
        <fullName evidence="3">C2 NT-type domain-containing protein</fullName>
    </recommendedName>
</protein>
<evidence type="ECO:0000313" key="5">
    <source>
        <dbReference type="Proteomes" id="UP001159405"/>
    </source>
</evidence>
<dbReference type="InterPro" id="IPR022735">
    <property type="entry name" value="bMERB_dom"/>
</dbReference>